<gene>
    <name evidence="1" type="ORF">PHMEG_00016964</name>
</gene>
<dbReference type="AlphaFoldDB" id="A0A225VZJ3"/>
<dbReference type="Proteomes" id="UP000198211">
    <property type="component" value="Unassembled WGS sequence"/>
</dbReference>
<protein>
    <submittedName>
        <fullName evidence="1">Uncharacterized protein</fullName>
    </submittedName>
</protein>
<accession>A0A225VZJ3</accession>
<evidence type="ECO:0000313" key="1">
    <source>
        <dbReference type="EMBL" id="OWZ10217.1"/>
    </source>
</evidence>
<comment type="caution">
    <text evidence="1">The sequence shown here is derived from an EMBL/GenBank/DDBJ whole genome shotgun (WGS) entry which is preliminary data.</text>
</comment>
<name>A0A225VZJ3_9STRA</name>
<evidence type="ECO:0000313" key="2">
    <source>
        <dbReference type="Proteomes" id="UP000198211"/>
    </source>
</evidence>
<keyword evidence="2" id="KW-1185">Reference proteome</keyword>
<sequence>MMGISFFSITLRGGRIPLRLTACSTSDSNKSPFTSYSTESVDRYSRTSSGKRSATASLILWASCQDGLVGKVLVRRNFWVVHIRVHVVDQSCYSLGDCTWDYFFIFIRTFDRIGNYHISRKLNVFLAKNWMALMPSFLPSPT</sequence>
<reference evidence="2" key="1">
    <citation type="submission" date="2017-03" db="EMBL/GenBank/DDBJ databases">
        <title>Phytopthora megakarya and P. palmivora, two closely related causual agents of cacao black pod achieved similar genome size and gene model numbers by different mechanisms.</title>
        <authorList>
            <person name="Ali S."/>
            <person name="Shao J."/>
            <person name="Larry D.J."/>
            <person name="Kronmiller B."/>
            <person name="Shen D."/>
            <person name="Strem M.D."/>
            <person name="Melnick R.L."/>
            <person name="Guiltinan M.J."/>
            <person name="Tyler B.M."/>
            <person name="Meinhardt L.W."/>
            <person name="Bailey B.A."/>
        </authorList>
    </citation>
    <scope>NUCLEOTIDE SEQUENCE [LARGE SCALE GENOMIC DNA]</scope>
    <source>
        <strain evidence="2">zdho120</strain>
    </source>
</reference>
<dbReference type="EMBL" id="NBNE01002518">
    <property type="protein sequence ID" value="OWZ10217.1"/>
    <property type="molecule type" value="Genomic_DNA"/>
</dbReference>
<proteinExistence type="predicted"/>
<organism evidence="1 2">
    <name type="scientific">Phytophthora megakarya</name>
    <dbReference type="NCBI Taxonomy" id="4795"/>
    <lineage>
        <taxon>Eukaryota</taxon>
        <taxon>Sar</taxon>
        <taxon>Stramenopiles</taxon>
        <taxon>Oomycota</taxon>
        <taxon>Peronosporomycetes</taxon>
        <taxon>Peronosporales</taxon>
        <taxon>Peronosporaceae</taxon>
        <taxon>Phytophthora</taxon>
    </lineage>
</organism>